<dbReference type="InterPro" id="IPR001279">
    <property type="entry name" value="Metallo-B-lactamas"/>
</dbReference>
<dbReference type="SMART" id="SM00849">
    <property type="entry name" value="Lactamase_B"/>
    <property type="match status" value="1"/>
</dbReference>
<evidence type="ECO:0000256" key="4">
    <source>
        <dbReference type="ARBA" id="ARBA00022833"/>
    </source>
</evidence>
<reference evidence="6" key="1">
    <citation type="submission" date="2006-05" db="EMBL/GenBank/DDBJ databases">
        <title>Complete sequence of chromosome 3 of Burkholderia cenocepacia AU 1054.</title>
        <authorList>
            <consortium name="US DOE Joint Genome Institute"/>
            <person name="Copeland A."/>
            <person name="Lucas S."/>
            <person name="Lapidus A."/>
            <person name="Barry K."/>
            <person name="Detter J.C."/>
            <person name="Glavina del Rio T."/>
            <person name="Hammon N."/>
            <person name="Israni S."/>
            <person name="Dalin E."/>
            <person name="Tice H."/>
            <person name="Pitluck S."/>
            <person name="Chain P."/>
            <person name="Malfatti S."/>
            <person name="Shin M."/>
            <person name="Vergez L."/>
            <person name="Schmutz J."/>
            <person name="Larimer F."/>
            <person name="Land M."/>
            <person name="Hauser L."/>
            <person name="Kyrpides N."/>
            <person name="Lykidis A."/>
            <person name="LiPuma J.J."/>
            <person name="Konstantinidis K."/>
            <person name="Tiedje J.M."/>
            <person name="Richardson P."/>
        </authorList>
    </citation>
    <scope>NUCLEOTIDE SEQUENCE [LARGE SCALE GENOMIC DNA]</scope>
    <source>
        <strain evidence="6">AU 1054</strain>
    </source>
</reference>
<evidence type="ECO:0000256" key="1">
    <source>
        <dbReference type="ARBA" id="ARBA00007749"/>
    </source>
</evidence>
<evidence type="ECO:0000256" key="2">
    <source>
        <dbReference type="ARBA" id="ARBA00022723"/>
    </source>
</evidence>
<dbReference type="CDD" id="cd07720">
    <property type="entry name" value="OPHC2-like_MBL-fold"/>
    <property type="match status" value="1"/>
</dbReference>
<evidence type="ECO:0000313" key="6">
    <source>
        <dbReference type="EMBL" id="ABF80557.1"/>
    </source>
</evidence>
<accession>A0A0H2Y234</accession>
<dbReference type="AlphaFoldDB" id="A0A0H2Y234"/>
<keyword evidence="3" id="KW-0378">Hydrolase</keyword>
<dbReference type="GO" id="GO:0016787">
    <property type="term" value="F:hydrolase activity"/>
    <property type="evidence" value="ECO:0007669"/>
    <property type="project" value="UniProtKB-KW"/>
</dbReference>
<dbReference type="SUPFAM" id="SSF56281">
    <property type="entry name" value="Metallo-hydrolase/oxidoreductase"/>
    <property type="match status" value="1"/>
</dbReference>
<evidence type="ECO:0000256" key="3">
    <source>
        <dbReference type="ARBA" id="ARBA00022801"/>
    </source>
</evidence>
<dbReference type="Gene3D" id="3.60.15.10">
    <property type="entry name" value="Ribonuclease Z/Hydroxyacylglutathione hydrolase-like"/>
    <property type="match status" value="1"/>
</dbReference>
<dbReference type="PANTHER" id="PTHR42978">
    <property type="entry name" value="QUORUM-QUENCHING LACTONASE YTNP-RELATED-RELATED"/>
    <property type="match status" value="1"/>
</dbReference>
<organism evidence="6">
    <name type="scientific">Burkholderia orbicola (strain AU 1054)</name>
    <dbReference type="NCBI Taxonomy" id="331271"/>
    <lineage>
        <taxon>Bacteria</taxon>
        <taxon>Pseudomonadati</taxon>
        <taxon>Pseudomonadota</taxon>
        <taxon>Betaproteobacteria</taxon>
        <taxon>Burkholderiales</taxon>
        <taxon>Burkholderiaceae</taxon>
        <taxon>Burkholderia</taxon>
        <taxon>Burkholderia cepacia complex</taxon>
        <taxon>Burkholderia orbicola</taxon>
    </lineage>
</organism>
<dbReference type="GO" id="GO:0046872">
    <property type="term" value="F:metal ion binding"/>
    <property type="evidence" value="ECO:0007669"/>
    <property type="project" value="UniProtKB-KW"/>
</dbReference>
<dbReference type="InterPro" id="IPR036866">
    <property type="entry name" value="RibonucZ/Hydroxyglut_hydro"/>
</dbReference>
<dbReference type="HOGENOM" id="CLU_056519_0_1_4"/>
<dbReference type="EMBL" id="CP000380">
    <property type="protein sequence ID" value="ABF80557.1"/>
    <property type="molecule type" value="Genomic_DNA"/>
</dbReference>
<evidence type="ECO:0000259" key="5">
    <source>
        <dbReference type="SMART" id="SM00849"/>
    </source>
</evidence>
<name>A0A0H2Y234_BURO1</name>
<dbReference type="InterPro" id="IPR051013">
    <property type="entry name" value="MBL_superfamily_lactonases"/>
</dbReference>
<dbReference type="PANTHER" id="PTHR42978:SF6">
    <property type="entry name" value="QUORUM-QUENCHING LACTONASE YTNP-RELATED"/>
    <property type="match status" value="1"/>
</dbReference>
<sequence>MSNVTLPGQRVGDFTITAISDGYLTASLDFLSNIDATDAAGMQRAAGQQAPSAVHINCYVVRGAGRTVLIDAGAGGIKQWGGRLMDNLRLAGIEPAAIDTVLLTHAHPDHVGGLVHADGHVAFPNAELVAHRREVAFWRDDGNLSRASERARGNFRIARQVFDAYRDVLRTFEEGEVLPGIAAIPLPGHTDGHTGYLLASGDQGLLVWGDIVHFPHIQIRRPDVSIAFDQDASQAATTRSRLLDRVSSEGLLIAGMHLGEPGFARIRRASGEYGLFYETGA</sequence>
<keyword evidence="2" id="KW-0479">Metal-binding</keyword>
<feature type="domain" description="Metallo-beta-lactamase" evidence="5">
    <location>
        <begin position="55"/>
        <end position="257"/>
    </location>
</feature>
<protein>
    <submittedName>
        <fullName evidence="6">Beta-lactamase-like protein</fullName>
    </submittedName>
</protein>
<dbReference type="Pfam" id="PF00753">
    <property type="entry name" value="Lactamase_B"/>
    <property type="match status" value="1"/>
</dbReference>
<keyword evidence="4" id="KW-0862">Zinc</keyword>
<comment type="similarity">
    <text evidence="1">Belongs to the metallo-beta-lactamase superfamily.</text>
</comment>
<proteinExistence type="inferred from homology"/>
<gene>
    <name evidence="6" type="ordered locus">Bcen_5688</name>
</gene>